<accession>A0A0K1ETI7</accession>
<dbReference type="InterPro" id="IPR008763">
    <property type="entry name" value="Peptidase_S55"/>
</dbReference>
<dbReference type="PROSITE" id="PS51494">
    <property type="entry name" value="SPOIVB"/>
    <property type="match status" value="1"/>
</dbReference>
<reference evidence="2 3" key="1">
    <citation type="submission" date="2015-07" db="EMBL/GenBank/DDBJ databases">
        <title>Genome analysis of myxobacterium Chondromyces crocatus Cm c5 reveals a high potential for natural compound synthesis and the genetic basis for the loss of fruiting body formation.</title>
        <authorList>
            <person name="Zaburannyi N."/>
            <person name="Bunk B."/>
            <person name="Maier J."/>
            <person name="Overmann J."/>
            <person name="Mueller R."/>
        </authorList>
    </citation>
    <scope>NUCLEOTIDE SEQUENCE [LARGE SCALE GENOMIC DNA]</scope>
    <source>
        <strain evidence="2 3">Cm c5</strain>
    </source>
</reference>
<dbReference type="KEGG" id="ccro:CMC5_081850"/>
<sequence length="654" mass="69173">MPVILTSSRLRSTLRAVGQRLADAVPGARVVPLSLLAGAVCSVAVGVGLAEAVTDPSDVMPLSEVKPGMKGYGLTVFSGTTPEKFDVEVISTLRNFRPRQDLVLIKTPNHPRLTAARTVAGMSGSPIYLNGKMIGAYAYGWLFGVEAIAGVTPIRSMLDELARPVPKALIPGAGAPLPVARRVEAAPAEGRSEQMAQRFQGPAEAYDLNRHAKAVAARVAPALTPPESTGLSRASTPIMLGGFGGTSLKMAHDLLGPLGLDPLQAGGGSSMKPEADAPTKYVDGGAIGVEMVRGDVSAMGIGTVTRVSGDRLLAFGHPMLNGGLTNLPTAVAKVHWILASHNRSFKIGEAARSLGTLVNDRQAAIVVDTSRKAPVFPVALKIDGMPGAPHPVWNMEVAHDQFLAPAFVSMALGNALEATAAERVDLTWRAVSRVKIGRYGTISLVDFGAGNGSPLSSDDFSRSRLVRAMGSLLNNPWEQVVVERVDTQVKVSFGREVAQLRGAKVLSPELEVGEKARIRLDLQPYQGALESRVIEVPIPPELAGRDVEVEIQPGYDVERPLATPSNVAELVAMLPNQYFDAESMVATVKLRENGAAFQGKVASRLPPGAMDTLRPTSDSSAPETFGAMAYTTIPMQRFVVGKDTVTVKVRPVLR</sequence>
<dbReference type="EMBL" id="CP012159">
    <property type="protein sequence ID" value="AKT43948.1"/>
    <property type="molecule type" value="Genomic_DNA"/>
</dbReference>
<dbReference type="Proteomes" id="UP000067626">
    <property type="component" value="Chromosome"/>
</dbReference>
<gene>
    <name evidence="2" type="ORF">CMC5_081850</name>
</gene>
<keyword evidence="3" id="KW-1185">Reference proteome</keyword>
<evidence type="ECO:0000313" key="2">
    <source>
        <dbReference type="EMBL" id="AKT43948.1"/>
    </source>
</evidence>
<evidence type="ECO:0000259" key="1">
    <source>
        <dbReference type="PROSITE" id="PS51494"/>
    </source>
</evidence>
<name>A0A0K1ETI7_CHOCO</name>
<evidence type="ECO:0000313" key="3">
    <source>
        <dbReference type="Proteomes" id="UP000067626"/>
    </source>
</evidence>
<dbReference type="STRING" id="52.CMC5_081850"/>
<organism evidence="2 3">
    <name type="scientific">Chondromyces crocatus</name>
    <dbReference type="NCBI Taxonomy" id="52"/>
    <lineage>
        <taxon>Bacteria</taxon>
        <taxon>Pseudomonadati</taxon>
        <taxon>Myxococcota</taxon>
        <taxon>Polyangia</taxon>
        <taxon>Polyangiales</taxon>
        <taxon>Polyangiaceae</taxon>
        <taxon>Chondromyces</taxon>
    </lineage>
</organism>
<dbReference type="PATRIC" id="fig|52.7.peg.9000"/>
<dbReference type="AlphaFoldDB" id="A0A0K1ETI7"/>
<dbReference type="Pfam" id="PF05580">
    <property type="entry name" value="Peptidase_S55"/>
    <property type="match status" value="1"/>
</dbReference>
<proteinExistence type="predicted"/>
<protein>
    <recommendedName>
        <fullName evidence="1">Peptidase S55 domain-containing protein</fullName>
    </recommendedName>
</protein>
<feature type="domain" description="Peptidase S55" evidence="1">
    <location>
        <begin position="1"/>
        <end position="173"/>
    </location>
</feature>